<evidence type="ECO:0000256" key="4">
    <source>
        <dbReference type="SAM" id="MobiDB-lite"/>
    </source>
</evidence>
<comment type="similarity">
    <text evidence="1">Belongs to the bacterial ribosomal protein bS21 family.</text>
</comment>
<organism evidence="5 6">
    <name type="scientific">Saitozyma podzolica</name>
    <dbReference type="NCBI Taxonomy" id="1890683"/>
    <lineage>
        <taxon>Eukaryota</taxon>
        <taxon>Fungi</taxon>
        <taxon>Dikarya</taxon>
        <taxon>Basidiomycota</taxon>
        <taxon>Agaricomycotina</taxon>
        <taxon>Tremellomycetes</taxon>
        <taxon>Tremellales</taxon>
        <taxon>Trimorphomycetaceae</taxon>
        <taxon>Saitozyma</taxon>
    </lineage>
</organism>
<keyword evidence="2" id="KW-0689">Ribosomal protein</keyword>
<proteinExistence type="inferred from homology"/>
<evidence type="ECO:0000256" key="2">
    <source>
        <dbReference type="ARBA" id="ARBA00022980"/>
    </source>
</evidence>
<dbReference type="STRING" id="1890683.A0A427Y3K9"/>
<evidence type="ECO:0000313" key="6">
    <source>
        <dbReference type="Proteomes" id="UP000279259"/>
    </source>
</evidence>
<dbReference type="AlphaFoldDB" id="A0A427Y3K9"/>
<evidence type="ECO:0000313" key="5">
    <source>
        <dbReference type="EMBL" id="RSH85662.1"/>
    </source>
</evidence>
<reference evidence="5 6" key="1">
    <citation type="submission" date="2018-11" db="EMBL/GenBank/DDBJ databases">
        <title>Genome sequence of Saitozyma podzolica DSM 27192.</title>
        <authorList>
            <person name="Aliyu H."/>
            <person name="Gorte O."/>
            <person name="Ochsenreither K."/>
        </authorList>
    </citation>
    <scope>NUCLEOTIDE SEQUENCE [LARGE SCALE GENOMIC DNA]</scope>
    <source>
        <strain evidence="5 6">DSM 27192</strain>
    </source>
</reference>
<sequence>MLSRGLRSQIMPLAPRWIRYTASSSSVSSPIPGPSTPPTPSRSSRLVLPDLPPRSESLEWWQSASRAQNGLPGNQYSGRSVPVPRQADFMGMYRRLQGVMSRSGVRRDLRLGEFHEKRSDKRRRVESERHRRRFQEMVRSKVQMVQTIRNRG</sequence>
<dbReference type="GO" id="GO:0005840">
    <property type="term" value="C:ribosome"/>
    <property type="evidence" value="ECO:0007669"/>
    <property type="project" value="UniProtKB-KW"/>
</dbReference>
<dbReference type="Pfam" id="PF01165">
    <property type="entry name" value="Ribosomal_S21"/>
    <property type="match status" value="1"/>
</dbReference>
<dbReference type="GO" id="GO:0006412">
    <property type="term" value="P:translation"/>
    <property type="evidence" value="ECO:0007669"/>
    <property type="project" value="InterPro"/>
</dbReference>
<keyword evidence="6" id="KW-1185">Reference proteome</keyword>
<evidence type="ECO:0000256" key="3">
    <source>
        <dbReference type="ARBA" id="ARBA00023274"/>
    </source>
</evidence>
<dbReference type="EMBL" id="RSCD01000019">
    <property type="protein sequence ID" value="RSH85662.1"/>
    <property type="molecule type" value="Genomic_DNA"/>
</dbReference>
<gene>
    <name evidence="5" type="ORF">EHS25_003802</name>
</gene>
<keyword evidence="3" id="KW-0687">Ribonucleoprotein</keyword>
<comment type="caution">
    <text evidence="5">The sequence shown here is derived from an EMBL/GenBank/DDBJ whole genome shotgun (WGS) entry which is preliminary data.</text>
</comment>
<dbReference type="GO" id="GO:0003735">
    <property type="term" value="F:structural constituent of ribosome"/>
    <property type="evidence" value="ECO:0007669"/>
    <property type="project" value="InterPro"/>
</dbReference>
<dbReference type="Proteomes" id="UP000279259">
    <property type="component" value="Unassembled WGS sequence"/>
</dbReference>
<feature type="compositionally biased region" description="Pro residues" evidence="4">
    <location>
        <begin position="31"/>
        <end position="40"/>
    </location>
</feature>
<dbReference type="GO" id="GO:1990904">
    <property type="term" value="C:ribonucleoprotein complex"/>
    <property type="evidence" value="ECO:0007669"/>
    <property type="project" value="UniProtKB-KW"/>
</dbReference>
<name>A0A427Y3K9_9TREE</name>
<accession>A0A427Y3K9</accession>
<dbReference type="OrthoDB" id="2501249at2759"/>
<dbReference type="InterPro" id="IPR001911">
    <property type="entry name" value="Ribosomal_bS21"/>
</dbReference>
<evidence type="ECO:0000256" key="1">
    <source>
        <dbReference type="ARBA" id="ARBA00006640"/>
    </source>
</evidence>
<protein>
    <submittedName>
        <fullName evidence="5">Uncharacterized protein</fullName>
    </submittedName>
</protein>
<feature type="region of interest" description="Disordered" evidence="4">
    <location>
        <begin position="24"/>
        <end position="49"/>
    </location>
</feature>